<dbReference type="PANTHER" id="PTHR43806:SF11">
    <property type="entry name" value="CEREVISIN-RELATED"/>
    <property type="match status" value="1"/>
</dbReference>
<organism evidence="8 10">
    <name type="scientific">Paracoccus pantotrophus</name>
    <name type="common">Thiosphaera pantotropha</name>
    <dbReference type="NCBI Taxonomy" id="82367"/>
    <lineage>
        <taxon>Bacteria</taxon>
        <taxon>Pseudomonadati</taxon>
        <taxon>Pseudomonadota</taxon>
        <taxon>Alphaproteobacteria</taxon>
        <taxon>Rhodobacterales</taxon>
        <taxon>Paracoccaceae</taxon>
        <taxon>Paracoccus</taxon>
    </lineage>
</organism>
<evidence type="ECO:0000313" key="7">
    <source>
        <dbReference type="EMBL" id="QFG37215.1"/>
    </source>
</evidence>
<dbReference type="PROSITE" id="PS51892">
    <property type="entry name" value="SUBTILASE"/>
    <property type="match status" value="1"/>
</dbReference>
<feature type="active site" description="Charge relay system" evidence="5">
    <location>
        <position position="458"/>
    </location>
</feature>
<evidence type="ECO:0000313" key="8">
    <source>
        <dbReference type="EMBL" id="QLH14774.1"/>
    </source>
</evidence>
<feature type="active site" description="Charge relay system" evidence="5">
    <location>
        <position position="291"/>
    </location>
</feature>
<keyword evidence="2 5" id="KW-0645">Protease</keyword>
<protein>
    <submittedName>
        <fullName evidence="8">S8 family serine peptidase</fullName>
    </submittedName>
</protein>
<dbReference type="InterPro" id="IPR000209">
    <property type="entry name" value="Peptidase_S8/S53_dom"/>
</dbReference>
<evidence type="ECO:0000256" key="3">
    <source>
        <dbReference type="ARBA" id="ARBA00022801"/>
    </source>
</evidence>
<keyword evidence="3 5" id="KW-0378">Hydrolase</keyword>
<dbReference type="PROSITE" id="PS00138">
    <property type="entry name" value="SUBTILASE_SER"/>
    <property type="match status" value="1"/>
</dbReference>
<dbReference type="AlphaFoldDB" id="A0A7H9BTP7"/>
<dbReference type="PRINTS" id="PR00723">
    <property type="entry name" value="SUBTILISIN"/>
</dbReference>
<feature type="active site" description="Charge relay system" evidence="5">
    <location>
        <position position="258"/>
    </location>
</feature>
<evidence type="ECO:0000256" key="5">
    <source>
        <dbReference type="PROSITE-ProRule" id="PRU01240"/>
    </source>
</evidence>
<dbReference type="Gene3D" id="2.60.40.1120">
    <property type="entry name" value="Carboxypeptidase-like, regulatory domain"/>
    <property type="match status" value="1"/>
</dbReference>
<dbReference type="GO" id="GO:0006508">
    <property type="term" value="P:proteolysis"/>
    <property type="evidence" value="ECO:0007669"/>
    <property type="project" value="UniProtKB-KW"/>
</dbReference>
<evidence type="ECO:0000313" key="9">
    <source>
        <dbReference type="Proteomes" id="UP000326453"/>
    </source>
</evidence>
<dbReference type="GO" id="GO:0004252">
    <property type="term" value="F:serine-type endopeptidase activity"/>
    <property type="evidence" value="ECO:0007669"/>
    <property type="project" value="UniProtKB-UniRule"/>
</dbReference>
<dbReference type="InterPro" id="IPR023828">
    <property type="entry name" value="Peptidase_S8_Ser-AS"/>
</dbReference>
<evidence type="ECO:0000256" key="4">
    <source>
        <dbReference type="ARBA" id="ARBA00022825"/>
    </source>
</evidence>
<reference evidence="7 9" key="1">
    <citation type="submission" date="2019-01" db="EMBL/GenBank/DDBJ databases">
        <title>Complete Genome Sequence and Annotation of the Paracoccus pantotrophus type strain DSM 2944.</title>
        <authorList>
            <person name="Bockwoldt J.A."/>
            <person name="Zimmermann M."/>
            <person name="Tiso T."/>
            <person name="Blank L.M."/>
        </authorList>
    </citation>
    <scope>NUCLEOTIDE SEQUENCE [LARGE SCALE GENOMIC DNA]</scope>
    <source>
        <strain evidence="7 9">DSM 2944</strain>
    </source>
</reference>
<evidence type="ECO:0000313" key="10">
    <source>
        <dbReference type="Proteomes" id="UP000509322"/>
    </source>
</evidence>
<dbReference type="EMBL" id="CP044426">
    <property type="protein sequence ID" value="QFG37215.1"/>
    <property type="molecule type" value="Genomic_DNA"/>
</dbReference>
<keyword evidence="4 5" id="KW-0720">Serine protease</keyword>
<evidence type="ECO:0000259" key="6">
    <source>
        <dbReference type="Pfam" id="PF00082"/>
    </source>
</evidence>
<dbReference type="OrthoDB" id="9816306at2"/>
<dbReference type="InterPro" id="IPR015500">
    <property type="entry name" value="Peptidase_S8_subtilisin-rel"/>
</dbReference>
<gene>
    <name evidence="7" type="ORF">ESD82_13635</name>
    <name evidence="8" type="ORF">HYQ43_10765</name>
</gene>
<dbReference type="InterPro" id="IPR050131">
    <property type="entry name" value="Peptidase_S8_subtilisin-like"/>
</dbReference>
<feature type="domain" description="Peptidase S8/S53" evidence="6">
    <location>
        <begin position="249"/>
        <end position="482"/>
    </location>
</feature>
<reference evidence="8 10" key="2">
    <citation type="submission" date="2020-07" db="EMBL/GenBank/DDBJ databases">
        <title>The complete genome of Paracoccus pantotrophus ACCC 10489.</title>
        <authorList>
            <person name="Si Y."/>
        </authorList>
    </citation>
    <scope>NUCLEOTIDE SEQUENCE [LARGE SCALE GENOMIC DNA]</scope>
    <source>
        <strain evidence="8 10">ACCC10489</strain>
    </source>
</reference>
<dbReference type="Proteomes" id="UP000326453">
    <property type="component" value="Chromosome 1"/>
</dbReference>
<dbReference type="EMBL" id="CP058690">
    <property type="protein sequence ID" value="QLH14774.1"/>
    <property type="molecule type" value="Genomic_DNA"/>
</dbReference>
<comment type="similarity">
    <text evidence="1 5">Belongs to the peptidase S8 family.</text>
</comment>
<sequence>MRMSRKTARYVIVPDDNVFNDSMETTSFQLFRAMHRRLFRASGARPADSMVQGACEGSAPATRPRLRMLETEVGRIRLLDSIGENEASLVSMTPEQARELQRAYPGLRVRRELRLYPLRYGRLNIIRKEAKPAAFRSAKALELRCVDAASGKPVAGASVVVVLDRRRSFGISDAVTDKDGRFRTPLPAGQTRIDAVICQPLAGYWPGGTEDIPVKAEGVTELELPLVPIAADFPDGLERMLAPAKKADGRGVRVAIVDTGVDPARGLNLERGLNTTGTEPADEWFDNGTGHGTHVAGIVARVAPDVVLHSYRVFEKGAGGASEFAIARAIRQAVEDGCDIVNLSLGQSSEPIAISREVRRARALGVVCVAAAGNDYMSPVSYPARSGVVAAVSAGGVLDAWPKGAITGRNVAADPAPVQDRFFARFSNIGPEVDFIGPGVGIISWVDKTSKGVMDGTSMACPAVAGLMARLLSRTPEILSAERNQQRSDDIIKLANSHAVPIGFGPRYEGAGLIDQK</sequence>
<dbReference type="PANTHER" id="PTHR43806">
    <property type="entry name" value="PEPTIDASE S8"/>
    <property type="match status" value="1"/>
</dbReference>
<name>A0A7H9BTP7_PARPN</name>
<dbReference type="SUPFAM" id="SSF52743">
    <property type="entry name" value="Subtilisin-like"/>
    <property type="match status" value="1"/>
</dbReference>
<dbReference type="Gene3D" id="3.40.50.200">
    <property type="entry name" value="Peptidase S8/S53 domain"/>
    <property type="match status" value="1"/>
</dbReference>
<evidence type="ECO:0000256" key="2">
    <source>
        <dbReference type="ARBA" id="ARBA00022670"/>
    </source>
</evidence>
<dbReference type="Proteomes" id="UP000509322">
    <property type="component" value="Chromosome 2"/>
</dbReference>
<dbReference type="Pfam" id="PF00082">
    <property type="entry name" value="Peptidase_S8"/>
    <property type="match status" value="1"/>
</dbReference>
<proteinExistence type="inferred from homology"/>
<accession>A0A7H9BTP7</accession>
<dbReference type="KEGG" id="ppan:ESD82_13635"/>
<dbReference type="InterPro" id="IPR036852">
    <property type="entry name" value="Peptidase_S8/S53_dom_sf"/>
</dbReference>
<evidence type="ECO:0000256" key="1">
    <source>
        <dbReference type="ARBA" id="ARBA00011073"/>
    </source>
</evidence>